<proteinExistence type="predicted"/>
<reference evidence="1" key="1">
    <citation type="journal article" date="2014" name="Front. Microbiol.">
        <title>High frequency of phylogenetically diverse reductive dehalogenase-homologous genes in deep subseafloor sedimentary metagenomes.</title>
        <authorList>
            <person name="Kawai M."/>
            <person name="Futagami T."/>
            <person name="Toyoda A."/>
            <person name="Takaki Y."/>
            <person name="Nishi S."/>
            <person name="Hori S."/>
            <person name="Arai W."/>
            <person name="Tsubouchi T."/>
            <person name="Morono Y."/>
            <person name="Uchiyama I."/>
            <person name="Ito T."/>
            <person name="Fujiyama A."/>
            <person name="Inagaki F."/>
            <person name="Takami H."/>
        </authorList>
    </citation>
    <scope>NUCLEOTIDE SEQUENCE</scope>
    <source>
        <strain evidence="1">Expedition CK06-06</strain>
    </source>
</reference>
<accession>X1K8J6</accession>
<feature type="non-terminal residue" evidence="1">
    <location>
        <position position="109"/>
    </location>
</feature>
<evidence type="ECO:0000313" key="1">
    <source>
        <dbReference type="EMBL" id="GAH86554.1"/>
    </source>
</evidence>
<comment type="caution">
    <text evidence="1">The sequence shown here is derived from an EMBL/GenBank/DDBJ whole genome shotgun (WGS) entry which is preliminary data.</text>
</comment>
<dbReference type="Gene3D" id="3.20.20.150">
    <property type="entry name" value="Divalent-metal-dependent TIM barrel enzymes"/>
    <property type="match status" value="1"/>
</dbReference>
<sequence length="109" mass="11764">MSEKSLHSICRWTFNPGKGGFVPADMRPEWGGKFGTPEMIKLVADKVKPRLTDNVEIGIEMHYDAEVDDNNAAAVADALADTGLYLAMITPGAHCHFAYGGVASLDPNE</sequence>
<dbReference type="InterPro" id="IPR036237">
    <property type="entry name" value="Xyl_isomerase-like_sf"/>
</dbReference>
<protein>
    <recommendedName>
        <fullName evidence="2">Xylose isomerase-like TIM barrel domain-containing protein</fullName>
    </recommendedName>
</protein>
<name>X1K8J6_9ZZZZ</name>
<dbReference type="SUPFAM" id="SSF51658">
    <property type="entry name" value="Xylose isomerase-like"/>
    <property type="match status" value="1"/>
</dbReference>
<gene>
    <name evidence="1" type="ORF">S03H2_59982</name>
</gene>
<organism evidence="1">
    <name type="scientific">marine sediment metagenome</name>
    <dbReference type="NCBI Taxonomy" id="412755"/>
    <lineage>
        <taxon>unclassified sequences</taxon>
        <taxon>metagenomes</taxon>
        <taxon>ecological metagenomes</taxon>
    </lineage>
</organism>
<dbReference type="AlphaFoldDB" id="X1K8J6"/>
<dbReference type="EMBL" id="BARU01038614">
    <property type="protein sequence ID" value="GAH86554.1"/>
    <property type="molecule type" value="Genomic_DNA"/>
</dbReference>
<evidence type="ECO:0008006" key="2">
    <source>
        <dbReference type="Google" id="ProtNLM"/>
    </source>
</evidence>